<dbReference type="AlphaFoldDB" id="A0A6C0CW26"/>
<evidence type="ECO:0000313" key="3">
    <source>
        <dbReference type="EMBL" id="QHT07909.1"/>
    </source>
</evidence>
<organism evidence="3">
    <name type="scientific">viral metagenome</name>
    <dbReference type="NCBI Taxonomy" id="1070528"/>
    <lineage>
        <taxon>unclassified sequences</taxon>
        <taxon>metagenomes</taxon>
        <taxon>organismal metagenomes</taxon>
    </lineage>
</organism>
<name>A0A6C0CW26_9ZZZZ</name>
<keyword evidence="2" id="KW-0472">Membrane</keyword>
<feature type="region of interest" description="Disordered" evidence="1">
    <location>
        <begin position="182"/>
        <end position="202"/>
    </location>
</feature>
<feature type="transmembrane region" description="Helical" evidence="2">
    <location>
        <begin position="32"/>
        <end position="49"/>
    </location>
</feature>
<reference evidence="3" key="1">
    <citation type="journal article" date="2020" name="Nature">
        <title>Giant virus diversity and host interactions through global metagenomics.</title>
        <authorList>
            <person name="Schulz F."/>
            <person name="Roux S."/>
            <person name="Paez-Espino D."/>
            <person name="Jungbluth S."/>
            <person name="Walsh D.A."/>
            <person name="Denef V.J."/>
            <person name="McMahon K.D."/>
            <person name="Konstantinidis K.T."/>
            <person name="Eloe-Fadrosh E.A."/>
            <person name="Kyrpides N.C."/>
            <person name="Woyke T."/>
        </authorList>
    </citation>
    <scope>NUCLEOTIDE SEQUENCE</scope>
    <source>
        <strain evidence="3">GVMAG-M-3300022752-39</strain>
    </source>
</reference>
<feature type="transmembrane region" description="Helical" evidence="2">
    <location>
        <begin position="69"/>
        <end position="91"/>
    </location>
</feature>
<sequence length="249" mass="27180">MESLDETGKTISSKMGFFKYVFNFDEDSKNDIMNIIQYALLAVIPVVVLNKTMQKFVPEADEEKGSFEILAEVVIQIIFMFLGLLIIHRIICYIPRYSGTKYPDFNINCIILSVLVIVLSLQTKLGEKVSILVDRVSELWEGKKDDDTKNGKGKKNGVKVSQPISQGQSAMTQSLYAGSTNMGASSDGTSISSLPTMPTAQQQQLPDYNAMHRSEFNPMPGAATPGMDNGGMILAANEVLGGSAFGANF</sequence>
<evidence type="ECO:0000256" key="1">
    <source>
        <dbReference type="SAM" id="MobiDB-lite"/>
    </source>
</evidence>
<keyword evidence="2" id="KW-1133">Transmembrane helix</keyword>
<proteinExistence type="predicted"/>
<evidence type="ECO:0000256" key="2">
    <source>
        <dbReference type="SAM" id="Phobius"/>
    </source>
</evidence>
<protein>
    <submittedName>
        <fullName evidence="3">Uncharacterized protein</fullName>
    </submittedName>
</protein>
<keyword evidence="2" id="KW-0812">Transmembrane</keyword>
<dbReference type="EMBL" id="MN739489">
    <property type="protein sequence ID" value="QHT07909.1"/>
    <property type="molecule type" value="Genomic_DNA"/>
</dbReference>
<accession>A0A6C0CW26</accession>
<feature type="transmembrane region" description="Helical" evidence="2">
    <location>
        <begin position="103"/>
        <end position="121"/>
    </location>
</feature>